<dbReference type="NCBIfam" id="NF041112">
    <property type="entry name" value="chap_CsgH_alph"/>
    <property type="match status" value="1"/>
</dbReference>
<sequence>MQVLRNFITISFLLPTILVYAQKSVPQDEVKAKIEVNKMENTIKVTGTAENKTAITKSASYRLSVIKNSVTSNGNQSNNSQEGVFTLNPNEKIKLSTTQVTINDDEVVIVMLLFFNEDKEIISKERIEFNGEKKK</sequence>
<gene>
    <name evidence="1" type="ORF">H8R23_07000</name>
</gene>
<protein>
    <submittedName>
        <fullName evidence="1">Uncharacterized protein</fullName>
    </submittedName>
</protein>
<organism evidence="1 2">
    <name type="scientific">Flavobacterium kayseriense</name>
    <dbReference type="NCBI Taxonomy" id="2764714"/>
    <lineage>
        <taxon>Bacteria</taxon>
        <taxon>Pseudomonadati</taxon>
        <taxon>Bacteroidota</taxon>
        <taxon>Flavobacteriia</taxon>
        <taxon>Flavobacteriales</taxon>
        <taxon>Flavobacteriaceae</taxon>
        <taxon>Flavobacterium</taxon>
    </lineage>
</organism>
<reference evidence="1 2" key="1">
    <citation type="submission" date="2020-08" db="EMBL/GenBank/DDBJ databases">
        <title>Description of novel Flavobacterium F-380 isolate.</title>
        <authorList>
            <person name="Saticioglu I.B."/>
            <person name="Duman M."/>
            <person name="Altun S."/>
        </authorList>
    </citation>
    <scope>NUCLEOTIDE SEQUENCE [LARGE SCALE GENOMIC DNA]</scope>
    <source>
        <strain evidence="1 2">F-380</strain>
    </source>
</reference>
<dbReference type="InterPro" id="IPR053722">
    <property type="entry name" value="Curli_assembly_CsgC/AgfC"/>
</dbReference>
<evidence type="ECO:0000313" key="1">
    <source>
        <dbReference type="EMBL" id="MBC5841149.1"/>
    </source>
</evidence>
<dbReference type="Gene3D" id="2.60.40.2420">
    <property type="match status" value="1"/>
</dbReference>
<dbReference type="Proteomes" id="UP000629963">
    <property type="component" value="Unassembled WGS sequence"/>
</dbReference>
<dbReference type="RefSeq" id="WP_187009742.1">
    <property type="nucleotide sequence ID" value="NZ_JACRUI010000002.1"/>
</dbReference>
<proteinExistence type="predicted"/>
<keyword evidence="2" id="KW-1185">Reference proteome</keyword>
<dbReference type="EMBL" id="JACRUJ010000002">
    <property type="protein sequence ID" value="MBC5841149.1"/>
    <property type="molecule type" value="Genomic_DNA"/>
</dbReference>
<name>A0ABR7J728_9FLAO</name>
<accession>A0ABR7J728</accession>
<evidence type="ECO:0000313" key="2">
    <source>
        <dbReference type="Proteomes" id="UP000629963"/>
    </source>
</evidence>
<comment type="caution">
    <text evidence="1">The sequence shown here is derived from an EMBL/GenBank/DDBJ whole genome shotgun (WGS) entry which is preliminary data.</text>
</comment>
<dbReference type="InterPro" id="IPR047726">
    <property type="entry name" value="CsgH_dom"/>
</dbReference>